<evidence type="ECO:0000256" key="1">
    <source>
        <dbReference type="SAM" id="MobiDB-lite"/>
    </source>
</evidence>
<feature type="non-terminal residue" evidence="2">
    <location>
        <position position="79"/>
    </location>
</feature>
<sequence>VVPGARHRPDAHEIPRVRPGGRVVLVGRAGTLRPRGGLVGLGRLVRLHQAQGCRKGKRQAPGPHQQEPRQPRHRPPPPL</sequence>
<reference evidence="2" key="1">
    <citation type="submission" date="2020-02" db="EMBL/GenBank/DDBJ databases">
        <authorList>
            <person name="Meier V. D."/>
        </authorList>
    </citation>
    <scope>NUCLEOTIDE SEQUENCE</scope>
    <source>
        <strain evidence="2">AVDCRST_MAG51</strain>
    </source>
</reference>
<feature type="region of interest" description="Disordered" evidence="1">
    <location>
        <begin position="50"/>
        <end position="79"/>
    </location>
</feature>
<protein>
    <submittedName>
        <fullName evidence="2">Uncharacterized protein</fullName>
    </submittedName>
</protein>
<dbReference type="EMBL" id="CADCUX010000565">
    <property type="protein sequence ID" value="CAA9431197.1"/>
    <property type="molecule type" value="Genomic_DNA"/>
</dbReference>
<proteinExistence type="predicted"/>
<gene>
    <name evidence="2" type="ORF">AVDCRST_MAG51-2640</name>
</gene>
<accession>A0A6J4Q5M2</accession>
<organism evidence="2">
    <name type="scientific">uncultured Ramlibacter sp</name>
    <dbReference type="NCBI Taxonomy" id="260755"/>
    <lineage>
        <taxon>Bacteria</taxon>
        <taxon>Pseudomonadati</taxon>
        <taxon>Pseudomonadota</taxon>
        <taxon>Betaproteobacteria</taxon>
        <taxon>Burkholderiales</taxon>
        <taxon>Comamonadaceae</taxon>
        <taxon>Ramlibacter</taxon>
        <taxon>environmental samples</taxon>
    </lineage>
</organism>
<dbReference type="AlphaFoldDB" id="A0A6J4Q5M2"/>
<evidence type="ECO:0000313" key="2">
    <source>
        <dbReference type="EMBL" id="CAA9431197.1"/>
    </source>
</evidence>
<feature type="non-terminal residue" evidence="2">
    <location>
        <position position="1"/>
    </location>
</feature>
<name>A0A6J4Q5M2_9BURK</name>